<dbReference type="Pfam" id="PF03547">
    <property type="entry name" value="Mem_trans"/>
    <property type="match status" value="2"/>
</dbReference>
<dbReference type="RefSeq" id="WP_209360942.1">
    <property type="nucleotide sequence ID" value="NZ_JAGISH010000005.1"/>
</dbReference>
<keyword evidence="4 7" id="KW-0812">Transmembrane</keyword>
<sequence length="300" mass="31742">MLHVLTHDILPVFSMLALGFLLGRGGKVSRVEATTLNRVAFLVLQPALILPLIAQLDWGTFRAEALATYALCQVVLFTFAYQICRRVFHREQLESWLLAMAVIFVNTLLYIWPISLLIYGEGNNTPVAAIVAWDAAVSFTFFIVTTDLMAPRESAAPPALQRLATNPVLLAIAGGAALNLAGLALPAPLLTAFDFAGRAAAPLTLFALGVILSGHALRLSPLIATVSGLKLVVFPAVVAIALHLSVPAGVWQDLVTLTAAGPSGAMAFALALLYGARTDAIAPVIVWTSALSLLSLAWLA</sequence>
<evidence type="ECO:0000256" key="3">
    <source>
        <dbReference type="ARBA" id="ARBA00022475"/>
    </source>
</evidence>
<dbReference type="EMBL" id="JAGISH010000005">
    <property type="protein sequence ID" value="MBP0483004.1"/>
    <property type="molecule type" value="Genomic_DNA"/>
</dbReference>
<accession>A0A940S3G1</accession>
<evidence type="ECO:0000256" key="4">
    <source>
        <dbReference type="ARBA" id="ARBA00022692"/>
    </source>
</evidence>
<keyword evidence="9" id="KW-1185">Reference proteome</keyword>
<reference evidence="8" key="1">
    <citation type="submission" date="2021-03" db="EMBL/GenBank/DDBJ databases">
        <title>Sagittula salina sp. nov. strain M10.9X isolated from the marine waste.</title>
        <authorList>
            <person name="Satari L."/>
            <person name="Molina-Menor E."/>
            <person name="Vidal-Verdu A."/>
            <person name="Pascual J."/>
            <person name="Pereto J."/>
            <person name="Porcar M."/>
        </authorList>
    </citation>
    <scope>NUCLEOTIDE SEQUENCE</scope>
    <source>
        <strain evidence="8">M10.9X</strain>
    </source>
</reference>
<keyword evidence="2" id="KW-0813">Transport</keyword>
<keyword evidence="5 7" id="KW-1133">Transmembrane helix</keyword>
<feature type="transmembrane region" description="Helical" evidence="7">
    <location>
        <begin position="35"/>
        <end position="54"/>
    </location>
</feature>
<dbReference type="GO" id="GO:0055085">
    <property type="term" value="P:transmembrane transport"/>
    <property type="evidence" value="ECO:0007669"/>
    <property type="project" value="InterPro"/>
</dbReference>
<dbReference type="GO" id="GO:0016020">
    <property type="term" value="C:membrane"/>
    <property type="evidence" value="ECO:0007669"/>
    <property type="project" value="UniProtKB-SubCell"/>
</dbReference>
<feature type="transmembrane region" description="Helical" evidence="7">
    <location>
        <begin position="254"/>
        <end position="273"/>
    </location>
</feature>
<protein>
    <submittedName>
        <fullName evidence="8">AEC family transporter</fullName>
    </submittedName>
</protein>
<feature type="transmembrane region" description="Helical" evidence="7">
    <location>
        <begin position="6"/>
        <end position="23"/>
    </location>
</feature>
<keyword evidence="3" id="KW-1003">Cell membrane</keyword>
<comment type="caution">
    <text evidence="8">The sequence shown here is derived from an EMBL/GenBank/DDBJ whole genome shotgun (WGS) entry which is preliminary data.</text>
</comment>
<name>A0A940S3G1_9RHOB</name>
<dbReference type="PANTHER" id="PTHR36838">
    <property type="entry name" value="AUXIN EFFLUX CARRIER FAMILY PROTEIN"/>
    <property type="match status" value="1"/>
</dbReference>
<evidence type="ECO:0000313" key="9">
    <source>
        <dbReference type="Proteomes" id="UP000675940"/>
    </source>
</evidence>
<feature type="transmembrane region" description="Helical" evidence="7">
    <location>
        <begin position="229"/>
        <end position="248"/>
    </location>
</feature>
<evidence type="ECO:0000256" key="6">
    <source>
        <dbReference type="ARBA" id="ARBA00023136"/>
    </source>
</evidence>
<feature type="transmembrane region" description="Helical" evidence="7">
    <location>
        <begin position="199"/>
        <end position="217"/>
    </location>
</feature>
<comment type="subcellular location">
    <subcellularLocation>
        <location evidence="1">Membrane</location>
        <topology evidence="1">Multi-pass membrane protein</topology>
    </subcellularLocation>
</comment>
<dbReference type="InterPro" id="IPR004776">
    <property type="entry name" value="Mem_transp_PIN-like"/>
</dbReference>
<feature type="transmembrane region" description="Helical" evidence="7">
    <location>
        <begin position="96"/>
        <end position="119"/>
    </location>
</feature>
<feature type="transmembrane region" description="Helical" evidence="7">
    <location>
        <begin position="167"/>
        <end position="187"/>
    </location>
</feature>
<evidence type="ECO:0000256" key="1">
    <source>
        <dbReference type="ARBA" id="ARBA00004141"/>
    </source>
</evidence>
<feature type="transmembrane region" description="Helical" evidence="7">
    <location>
        <begin position="280"/>
        <end position="299"/>
    </location>
</feature>
<feature type="transmembrane region" description="Helical" evidence="7">
    <location>
        <begin position="66"/>
        <end position="84"/>
    </location>
</feature>
<feature type="transmembrane region" description="Helical" evidence="7">
    <location>
        <begin position="125"/>
        <end position="146"/>
    </location>
</feature>
<dbReference type="Proteomes" id="UP000675940">
    <property type="component" value="Unassembled WGS sequence"/>
</dbReference>
<dbReference type="AlphaFoldDB" id="A0A940S3G1"/>
<evidence type="ECO:0000256" key="2">
    <source>
        <dbReference type="ARBA" id="ARBA00022448"/>
    </source>
</evidence>
<dbReference type="PANTHER" id="PTHR36838:SF3">
    <property type="entry name" value="TRANSPORTER AUXIN EFFLUX CARRIER EC FAMILY"/>
    <property type="match status" value="1"/>
</dbReference>
<keyword evidence="6 7" id="KW-0472">Membrane</keyword>
<organism evidence="8 9">
    <name type="scientific">Sagittula salina</name>
    <dbReference type="NCBI Taxonomy" id="2820268"/>
    <lineage>
        <taxon>Bacteria</taxon>
        <taxon>Pseudomonadati</taxon>
        <taxon>Pseudomonadota</taxon>
        <taxon>Alphaproteobacteria</taxon>
        <taxon>Rhodobacterales</taxon>
        <taxon>Roseobacteraceae</taxon>
        <taxon>Sagittula</taxon>
    </lineage>
</organism>
<proteinExistence type="predicted"/>
<gene>
    <name evidence="8" type="ORF">J5474_10955</name>
</gene>
<evidence type="ECO:0000256" key="7">
    <source>
        <dbReference type="SAM" id="Phobius"/>
    </source>
</evidence>
<evidence type="ECO:0000313" key="8">
    <source>
        <dbReference type="EMBL" id="MBP0483004.1"/>
    </source>
</evidence>
<evidence type="ECO:0000256" key="5">
    <source>
        <dbReference type="ARBA" id="ARBA00022989"/>
    </source>
</evidence>